<dbReference type="Gene3D" id="3.40.50.300">
    <property type="entry name" value="P-loop containing nucleotide triphosphate hydrolases"/>
    <property type="match status" value="4"/>
</dbReference>
<dbReference type="Pfam" id="PF13361">
    <property type="entry name" value="UvrD_C"/>
    <property type="match status" value="1"/>
</dbReference>
<dbReference type="GO" id="GO:0000725">
    <property type="term" value="P:recombinational repair"/>
    <property type="evidence" value="ECO:0007669"/>
    <property type="project" value="TreeGrafter"/>
</dbReference>
<dbReference type="InterPro" id="IPR014017">
    <property type="entry name" value="DNA_helicase_UvrD-like_C"/>
</dbReference>
<dbReference type="PANTHER" id="PTHR11070:SF67">
    <property type="entry name" value="DNA 3'-5' HELICASE"/>
    <property type="match status" value="1"/>
</dbReference>
<dbReference type="RefSeq" id="WP_012473045.1">
    <property type="nucleotide sequence ID" value="NC_010830.1"/>
</dbReference>
<keyword evidence="3 9" id="KW-0347">Helicase</keyword>
<dbReference type="EMBL" id="CP001102">
    <property type="protein sequence ID" value="ACE06280.1"/>
    <property type="molecule type" value="Genomic_DNA"/>
</dbReference>
<dbReference type="GO" id="GO:0043138">
    <property type="term" value="F:3'-5' DNA helicase activity"/>
    <property type="evidence" value="ECO:0007669"/>
    <property type="project" value="UniProtKB-EC"/>
</dbReference>
<dbReference type="PROSITE" id="PS51198">
    <property type="entry name" value="UVRD_HELICASE_ATP_BIND"/>
    <property type="match status" value="1"/>
</dbReference>
<evidence type="ECO:0000256" key="2">
    <source>
        <dbReference type="ARBA" id="ARBA00022801"/>
    </source>
</evidence>
<keyword evidence="1 9" id="KW-0547">Nucleotide-binding</keyword>
<organism evidence="12 13">
    <name type="scientific">Amoebophilus asiaticus (strain 5a2)</name>
    <dbReference type="NCBI Taxonomy" id="452471"/>
    <lineage>
        <taxon>Bacteria</taxon>
        <taxon>Pseudomonadati</taxon>
        <taxon>Bacteroidota</taxon>
        <taxon>Cytophagia</taxon>
        <taxon>Cytophagales</taxon>
        <taxon>Amoebophilaceae</taxon>
        <taxon>Candidatus Amoebophilus</taxon>
    </lineage>
</organism>
<feature type="coiled-coil region" evidence="10">
    <location>
        <begin position="471"/>
        <end position="505"/>
    </location>
</feature>
<dbReference type="InterPro" id="IPR014016">
    <property type="entry name" value="UvrD-like_ATP-bd"/>
</dbReference>
<protein>
    <recommendedName>
        <fullName evidence="7">DNA 3'-5' helicase</fullName>
        <ecNumber evidence="7">5.6.2.4</ecNumber>
    </recommendedName>
</protein>
<gene>
    <name evidence="12" type="ordered locus">Aasi_0914</name>
</gene>
<dbReference type="PANTHER" id="PTHR11070">
    <property type="entry name" value="UVRD / RECB / PCRA DNA HELICASE FAMILY MEMBER"/>
    <property type="match status" value="1"/>
</dbReference>
<dbReference type="AlphaFoldDB" id="B3ESS8"/>
<keyword evidence="10" id="KW-0175">Coiled coil</keyword>
<feature type="binding site" evidence="9">
    <location>
        <begin position="9"/>
        <end position="16"/>
    </location>
    <ligand>
        <name>ATP</name>
        <dbReference type="ChEBI" id="CHEBI:30616"/>
    </ligand>
</feature>
<reference evidence="12 13" key="1">
    <citation type="journal article" date="2010" name="J. Bacteriol.">
        <title>The genome of the amoeba symbiont 'Candidatus Amoebophilus asiaticus' reveals common mechanisms for host cell interaction among amoeba-associated bacteria.</title>
        <authorList>
            <person name="Schmitz-Esser S."/>
            <person name="Tischler P."/>
            <person name="Arnold R."/>
            <person name="Montanaro J."/>
            <person name="Wagner M."/>
            <person name="Rattei T."/>
            <person name="Horn M."/>
        </authorList>
    </citation>
    <scope>NUCLEOTIDE SEQUENCE [LARGE SCALE GENOMIC DNA]</scope>
    <source>
        <strain evidence="12 13">5a2</strain>
    </source>
</reference>
<keyword evidence="13" id="KW-1185">Reference proteome</keyword>
<dbReference type="Pfam" id="PF00580">
    <property type="entry name" value="UvrD-helicase"/>
    <property type="match status" value="1"/>
</dbReference>
<evidence type="ECO:0000256" key="9">
    <source>
        <dbReference type="PROSITE-ProRule" id="PRU00560"/>
    </source>
</evidence>
<proteinExistence type="predicted"/>
<comment type="catalytic activity">
    <reaction evidence="6">
        <text>Couples ATP hydrolysis with the unwinding of duplex DNA by translocating in the 3'-5' direction.</text>
        <dbReference type="EC" id="5.6.2.4"/>
    </reaction>
</comment>
<comment type="catalytic activity">
    <reaction evidence="8">
        <text>ATP + H2O = ADP + phosphate + H(+)</text>
        <dbReference type="Rhea" id="RHEA:13065"/>
        <dbReference type="ChEBI" id="CHEBI:15377"/>
        <dbReference type="ChEBI" id="CHEBI:15378"/>
        <dbReference type="ChEBI" id="CHEBI:30616"/>
        <dbReference type="ChEBI" id="CHEBI:43474"/>
        <dbReference type="ChEBI" id="CHEBI:456216"/>
        <dbReference type="EC" id="5.6.2.4"/>
    </reaction>
</comment>
<accession>B3ESS8</accession>
<dbReference type="GO" id="GO:0005829">
    <property type="term" value="C:cytosol"/>
    <property type="evidence" value="ECO:0007669"/>
    <property type="project" value="TreeGrafter"/>
</dbReference>
<evidence type="ECO:0000256" key="10">
    <source>
        <dbReference type="SAM" id="Coils"/>
    </source>
</evidence>
<keyword evidence="4 9" id="KW-0067">ATP-binding</keyword>
<dbReference type="Proteomes" id="UP000001227">
    <property type="component" value="Chromosome"/>
</dbReference>
<evidence type="ECO:0000313" key="13">
    <source>
        <dbReference type="Proteomes" id="UP000001227"/>
    </source>
</evidence>
<evidence type="ECO:0000256" key="8">
    <source>
        <dbReference type="ARBA" id="ARBA00048988"/>
    </source>
</evidence>
<dbReference type="HOGENOM" id="CLU_010638_0_0_10"/>
<evidence type="ECO:0000256" key="6">
    <source>
        <dbReference type="ARBA" id="ARBA00034617"/>
    </source>
</evidence>
<evidence type="ECO:0000313" key="12">
    <source>
        <dbReference type="EMBL" id="ACE06280.1"/>
    </source>
</evidence>
<dbReference type="GO" id="GO:0005524">
    <property type="term" value="F:ATP binding"/>
    <property type="evidence" value="ECO:0007669"/>
    <property type="project" value="UniProtKB-UniRule"/>
</dbReference>
<keyword evidence="2 9" id="KW-0378">Hydrolase</keyword>
<evidence type="ECO:0000256" key="4">
    <source>
        <dbReference type="ARBA" id="ARBA00022840"/>
    </source>
</evidence>
<dbReference type="GO" id="GO:0003677">
    <property type="term" value="F:DNA binding"/>
    <property type="evidence" value="ECO:0007669"/>
    <property type="project" value="InterPro"/>
</dbReference>
<feature type="domain" description="UvrD-like helicase ATP-binding" evidence="11">
    <location>
        <begin position="1"/>
        <end position="459"/>
    </location>
</feature>
<evidence type="ECO:0000256" key="7">
    <source>
        <dbReference type="ARBA" id="ARBA00034808"/>
    </source>
</evidence>
<dbReference type="OrthoDB" id="9810135at2"/>
<dbReference type="GO" id="GO:0016887">
    <property type="term" value="F:ATP hydrolysis activity"/>
    <property type="evidence" value="ECO:0007669"/>
    <property type="project" value="RHEA"/>
</dbReference>
<dbReference type="STRING" id="452471.Aasi_0914"/>
<evidence type="ECO:0000259" key="11">
    <source>
        <dbReference type="PROSITE" id="PS51198"/>
    </source>
</evidence>
<sequence>MSKLYIYRSAAGSGKTYVLVKAYLQLALRAPLYFQRILAVTFTNRATQEMKQRILNSLHDIAQGKESLLTQELNQANGWDSKELQKRAQAVLSKVLHNYDHFSVGTIDSFLQSIVRNFSKELGIQHGFTIEMDQETILNYIIDDVINTANQDKQLHQWLVNFAENKLLAGKSWHFKQALKQLGYELFTENFGQQERLLIEAINNKHKLATFLAELETGRLEFENSLQKLGKEAMQQIEVSGLEISDFSYGQRGIAGYLMGVSEKKGFTPTQRALTALESIEAWYSKTNSKKLSIVSLVQNSLQDILKEIITYYQAGHHIYHTTLAVQQFIYAFGIITHLLASLRNLRAEKNIMLISDAANLLRQVIAENDTPFIYEKVGSFYNHFLIDEFQDISDFQWQNLKPLISNGLATGHMSLLVGDAKQSIYRWRGSKWQLLSNKLEKEFTATKSLVLEHNWRSKPSIVHFNNTFFTQASKNLASHLQQEINQLEDNSTLKQQLNEQLQEIANVYAHAYQHIPAPVQSSQDQGYVEANFLCEADLQEEKSSWKEQIKQRLPALLEELQKDGFRLQDIALLVRSHAEGREISQSLLSYQHSEHAKPGYKYSAVSAESLYLGKSPWINIIISALKYLEDEIDILAKTELVYLYQIYVCKKEQGISHELFQQNRVENDHNLLPTEFISEFYCLTKLPLYERIVKLVSIFQLNTTASKPFIYTFQDIVLTYLQQNPAEHYNFLKWWEEKGNKHALPHMEGEEAIPIMTIHQAKGLQFKVVIVPFCAWNLDHNTYKPPIIWCSTDKAPFSTFPSLPLRYHKGLQETVYAQAYYEERMQVYLDHFNLLYVTLTRAEERLYIFSQQPGKNKLDTTADLLYRTISRPPLKFNDNEDSNKYFLKWEHYWQNDNQKLVIGNPIASNQQQ</sequence>
<evidence type="ECO:0000256" key="3">
    <source>
        <dbReference type="ARBA" id="ARBA00022806"/>
    </source>
</evidence>
<dbReference type="SUPFAM" id="SSF52540">
    <property type="entry name" value="P-loop containing nucleoside triphosphate hydrolases"/>
    <property type="match status" value="1"/>
</dbReference>
<dbReference type="eggNOG" id="COG1074">
    <property type="taxonomic scope" value="Bacteria"/>
</dbReference>
<dbReference type="KEGG" id="aas:Aasi_0914"/>
<name>B3ESS8_AMOA5</name>
<dbReference type="InterPro" id="IPR000212">
    <property type="entry name" value="DNA_helicase_UvrD/REP"/>
</dbReference>
<dbReference type="EC" id="5.6.2.4" evidence="7"/>
<keyword evidence="5" id="KW-0413">Isomerase</keyword>
<evidence type="ECO:0000256" key="5">
    <source>
        <dbReference type="ARBA" id="ARBA00023235"/>
    </source>
</evidence>
<evidence type="ECO:0000256" key="1">
    <source>
        <dbReference type="ARBA" id="ARBA00022741"/>
    </source>
</evidence>
<dbReference type="InterPro" id="IPR027417">
    <property type="entry name" value="P-loop_NTPase"/>
</dbReference>